<proteinExistence type="predicted"/>
<dbReference type="Pfam" id="PF11391">
    <property type="entry name" value="DUF2798"/>
    <property type="match status" value="1"/>
</dbReference>
<keyword evidence="3" id="KW-1185">Reference proteome</keyword>
<dbReference type="InterPro" id="IPR021529">
    <property type="entry name" value="DUF2798"/>
</dbReference>
<protein>
    <recommendedName>
        <fullName evidence="4">DUF2798 domain-containing protein</fullName>
    </recommendedName>
</protein>
<evidence type="ECO:0000313" key="2">
    <source>
        <dbReference type="EMBL" id="SFZ93101.1"/>
    </source>
</evidence>
<dbReference type="AlphaFoldDB" id="A0A1K2IKX1"/>
<dbReference type="Proteomes" id="UP000182034">
    <property type="component" value="Unassembled WGS sequence"/>
</dbReference>
<evidence type="ECO:0000256" key="1">
    <source>
        <dbReference type="SAM" id="Phobius"/>
    </source>
</evidence>
<sequence>MKMVNSKKDRRYKIISTFFVVLPTTFIMSVLSTFTKWVSFENWIGELFKSWLISLPIVYACVLLLLPLANKMTSKILDRKVHL</sequence>
<keyword evidence="1" id="KW-0812">Transmembrane</keyword>
<feature type="transmembrane region" description="Helical" evidence="1">
    <location>
        <begin position="51"/>
        <end position="70"/>
    </location>
</feature>
<evidence type="ECO:0000313" key="3">
    <source>
        <dbReference type="Proteomes" id="UP000182034"/>
    </source>
</evidence>
<dbReference type="RefSeq" id="WP_072408670.1">
    <property type="nucleotide sequence ID" value="NZ_FPKW01000004.1"/>
</dbReference>
<dbReference type="STRING" id="1612149.SAMN05216324_104126"/>
<gene>
    <name evidence="2" type="ORF">SAMN05216324_104126</name>
</gene>
<name>A0A1K2IKX1_9FLAO</name>
<feature type="transmembrane region" description="Helical" evidence="1">
    <location>
        <begin position="12"/>
        <end position="31"/>
    </location>
</feature>
<organism evidence="2 3">
    <name type="scientific">Chryseobacterium limigenitum</name>
    <dbReference type="NCBI Taxonomy" id="1612149"/>
    <lineage>
        <taxon>Bacteria</taxon>
        <taxon>Pseudomonadati</taxon>
        <taxon>Bacteroidota</taxon>
        <taxon>Flavobacteriia</taxon>
        <taxon>Flavobacteriales</taxon>
        <taxon>Weeksellaceae</taxon>
        <taxon>Chryseobacterium group</taxon>
        <taxon>Chryseobacterium</taxon>
    </lineage>
</organism>
<dbReference type="EMBL" id="FPKW01000004">
    <property type="protein sequence ID" value="SFZ93101.1"/>
    <property type="molecule type" value="Genomic_DNA"/>
</dbReference>
<reference evidence="3" key="1">
    <citation type="submission" date="2016-10" db="EMBL/GenBank/DDBJ databases">
        <authorList>
            <person name="Varghese N."/>
            <person name="Submissions S."/>
        </authorList>
    </citation>
    <scope>NUCLEOTIDE SEQUENCE [LARGE SCALE GENOMIC DNA]</scope>
    <source>
        <strain evidence="3">SUR2</strain>
    </source>
</reference>
<keyword evidence="1" id="KW-0472">Membrane</keyword>
<dbReference type="OrthoDB" id="711736at2"/>
<keyword evidence="1" id="KW-1133">Transmembrane helix</keyword>
<accession>A0A1K2IKX1</accession>
<evidence type="ECO:0008006" key="4">
    <source>
        <dbReference type="Google" id="ProtNLM"/>
    </source>
</evidence>